<evidence type="ECO:0000313" key="4">
    <source>
        <dbReference type="EMBL" id="CAI3975008.1"/>
    </source>
</evidence>
<sequence>MAKLSDEQLKLVKWRLEHGETITGRPFYDDPKFAKFCEVANEAEKKSQAGEVGKMFGKPLSPEVVEEMHFAFIYAEDGSLDALDAWKRFCDMLRETEKILGAIDAPLRDSGERATHRAAEVGNWQNLKWLVDNGADINATTAPALQLSPAGDMSLGLTPVLVAAQYGQIKALEILKAAGADLNFARVDGATALDLAIDQEHSETAAWLEQNGVAKGVLA</sequence>
<dbReference type="PROSITE" id="PS50297">
    <property type="entry name" value="ANK_REP_REGION"/>
    <property type="match status" value="2"/>
</dbReference>
<dbReference type="SUPFAM" id="SSF48403">
    <property type="entry name" value="Ankyrin repeat"/>
    <property type="match status" value="1"/>
</dbReference>
<reference evidence="5 6" key="2">
    <citation type="submission" date="2024-05" db="EMBL/GenBank/DDBJ databases">
        <authorList>
            <person name="Chen Y."/>
            <person name="Shah S."/>
            <person name="Dougan E. K."/>
            <person name="Thang M."/>
            <person name="Chan C."/>
        </authorList>
    </citation>
    <scope>NUCLEOTIDE SEQUENCE [LARGE SCALE GENOMIC DNA]</scope>
</reference>
<reference evidence="4" key="1">
    <citation type="submission" date="2022-10" db="EMBL/GenBank/DDBJ databases">
        <authorList>
            <person name="Chen Y."/>
            <person name="Dougan E. K."/>
            <person name="Chan C."/>
            <person name="Rhodes N."/>
            <person name="Thang M."/>
        </authorList>
    </citation>
    <scope>NUCLEOTIDE SEQUENCE</scope>
</reference>
<comment type="caution">
    <text evidence="4">The sequence shown here is derived from an EMBL/GenBank/DDBJ whole genome shotgun (WGS) entry which is preliminary data.</text>
</comment>
<organism evidence="4">
    <name type="scientific">Cladocopium goreaui</name>
    <dbReference type="NCBI Taxonomy" id="2562237"/>
    <lineage>
        <taxon>Eukaryota</taxon>
        <taxon>Sar</taxon>
        <taxon>Alveolata</taxon>
        <taxon>Dinophyceae</taxon>
        <taxon>Suessiales</taxon>
        <taxon>Symbiodiniaceae</taxon>
        <taxon>Cladocopium</taxon>
    </lineage>
</organism>
<dbReference type="InterPro" id="IPR036770">
    <property type="entry name" value="Ankyrin_rpt-contain_sf"/>
</dbReference>
<name>A0A9P1BMA6_9DINO</name>
<dbReference type="Proteomes" id="UP001152797">
    <property type="component" value="Unassembled WGS sequence"/>
</dbReference>
<evidence type="ECO:0000256" key="3">
    <source>
        <dbReference type="PROSITE-ProRule" id="PRU00023"/>
    </source>
</evidence>
<evidence type="ECO:0000313" key="5">
    <source>
        <dbReference type="EMBL" id="CAL4762320.1"/>
    </source>
</evidence>
<dbReference type="PANTHER" id="PTHR24198">
    <property type="entry name" value="ANKYRIN REPEAT AND PROTEIN KINASE DOMAIN-CONTAINING PROTEIN"/>
    <property type="match status" value="1"/>
</dbReference>
<feature type="repeat" description="ANK" evidence="3">
    <location>
        <begin position="110"/>
        <end position="142"/>
    </location>
</feature>
<dbReference type="GO" id="GO:0005737">
    <property type="term" value="C:cytoplasm"/>
    <property type="evidence" value="ECO:0007669"/>
    <property type="project" value="TreeGrafter"/>
</dbReference>
<dbReference type="PANTHER" id="PTHR24198:SF190">
    <property type="entry name" value="DYNEIN HEAVY CHAIN 12, AXONEMAL-LIKE"/>
    <property type="match status" value="1"/>
</dbReference>
<keyword evidence="6" id="KW-1185">Reference proteome</keyword>
<protein>
    <recommendedName>
        <fullName evidence="7">Ankyrin repeat domain-containing protein</fullName>
    </recommendedName>
</protein>
<keyword evidence="1" id="KW-0677">Repeat</keyword>
<evidence type="ECO:0000256" key="2">
    <source>
        <dbReference type="ARBA" id="ARBA00023043"/>
    </source>
</evidence>
<dbReference type="Pfam" id="PF12796">
    <property type="entry name" value="Ank_2"/>
    <property type="match status" value="1"/>
</dbReference>
<dbReference type="EMBL" id="CAMXCT010000175">
    <property type="protein sequence ID" value="CAI3975008.1"/>
    <property type="molecule type" value="Genomic_DNA"/>
</dbReference>
<dbReference type="InterPro" id="IPR002110">
    <property type="entry name" value="Ankyrin_rpt"/>
</dbReference>
<evidence type="ECO:0000256" key="1">
    <source>
        <dbReference type="ARBA" id="ARBA00022737"/>
    </source>
</evidence>
<dbReference type="EMBL" id="CAMXCT030000175">
    <property type="protein sequence ID" value="CAL4762320.1"/>
    <property type="molecule type" value="Genomic_DNA"/>
</dbReference>
<proteinExistence type="predicted"/>
<keyword evidence="2 3" id="KW-0040">ANK repeat</keyword>
<gene>
    <name evidence="4" type="ORF">C1SCF055_LOCUS3370</name>
</gene>
<dbReference type="AlphaFoldDB" id="A0A9P1BMA6"/>
<dbReference type="SMART" id="SM00248">
    <property type="entry name" value="ANK"/>
    <property type="match status" value="3"/>
</dbReference>
<dbReference type="Pfam" id="PF00023">
    <property type="entry name" value="Ank"/>
    <property type="match status" value="1"/>
</dbReference>
<evidence type="ECO:0000313" key="6">
    <source>
        <dbReference type="Proteomes" id="UP001152797"/>
    </source>
</evidence>
<dbReference type="PROSITE" id="PS50088">
    <property type="entry name" value="ANK_REPEAT"/>
    <property type="match status" value="2"/>
</dbReference>
<evidence type="ECO:0008006" key="7">
    <source>
        <dbReference type="Google" id="ProtNLM"/>
    </source>
</evidence>
<dbReference type="OrthoDB" id="426293at2759"/>
<accession>A0A9P1BMA6</accession>
<dbReference type="EMBL" id="CAMXCT020000175">
    <property type="protein sequence ID" value="CAL1128383.1"/>
    <property type="molecule type" value="Genomic_DNA"/>
</dbReference>
<dbReference type="Gene3D" id="1.25.40.20">
    <property type="entry name" value="Ankyrin repeat-containing domain"/>
    <property type="match status" value="1"/>
</dbReference>
<feature type="repeat" description="ANK" evidence="3">
    <location>
        <begin position="155"/>
        <end position="187"/>
    </location>
</feature>